<feature type="compositionally biased region" description="Basic and acidic residues" evidence="1">
    <location>
        <begin position="10"/>
        <end position="35"/>
    </location>
</feature>
<feature type="compositionally biased region" description="Basic residues" evidence="1">
    <location>
        <begin position="40"/>
        <end position="82"/>
    </location>
</feature>
<evidence type="ECO:0000256" key="1">
    <source>
        <dbReference type="SAM" id="MobiDB-lite"/>
    </source>
</evidence>
<organism evidence="2">
    <name type="scientific">uncultured Nocardioidaceae bacterium</name>
    <dbReference type="NCBI Taxonomy" id="253824"/>
    <lineage>
        <taxon>Bacteria</taxon>
        <taxon>Bacillati</taxon>
        <taxon>Actinomycetota</taxon>
        <taxon>Actinomycetes</taxon>
        <taxon>Propionibacteriales</taxon>
        <taxon>Nocardioidaceae</taxon>
        <taxon>environmental samples</taxon>
    </lineage>
</organism>
<name>A0A6J4NSQ9_9ACTN</name>
<evidence type="ECO:0000313" key="2">
    <source>
        <dbReference type="EMBL" id="CAA9394759.1"/>
    </source>
</evidence>
<feature type="region of interest" description="Disordered" evidence="1">
    <location>
        <begin position="1"/>
        <end position="98"/>
    </location>
</feature>
<feature type="non-terminal residue" evidence="2">
    <location>
        <position position="98"/>
    </location>
</feature>
<sequence length="98" mass="11275">VGQHQAARGPDPREDARSRADHGFRPGHPGHREGEAPGGRGHRGRSRSLQRGRRRAHPARHLRGRQGHLQQVRRHRGQVRRRGVPDPQRPRRPRGHRL</sequence>
<protein>
    <submittedName>
        <fullName evidence="2">Heat shock protein 60 family co-chaperone GroES</fullName>
    </submittedName>
</protein>
<feature type="non-terminal residue" evidence="2">
    <location>
        <position position="1"/>
    </location>
</feature>
<accession>A0A6J4NSQ9</accession>
<dbReference type="AlphaFoldDB" id="A0A6J4NSQ9"/>
<reference evidence="2" key="1">
    <citation type="submission" date="2020-02" db="EMBL/GenBank/DDBJ databases">
        <authorList>
            <person name="Meier V. D."/>
        </authorList>
    </citation>
    <scope>NUCLEOTIDE SEQUENCE</scope>
    <source>
        <strain evidence="2">AVDCRST_MAG47</strain>
    </source>
</reference>
<dbReference type="EMBL" id="CADCUK010000202">
    <property type="protein sequence ID" value="CAA9394759.1"/>
    <property type="molecule type" value="Genomic_DNA"/>
</dbReference>
<keyword evidence="2" id="KW-0346">Stress response</keyword>
<gene>
    <name evidence="2" type="ORF">AVDCRST_MAG47-3042</name>
</gene>
<proteinExistence type="predicted"/>